<accession>A0A7G9ZCR6</accession>
<dbReference type="EMBL" id="MT631712">
    <property type="protein sequence ID" value="QNO58050.1"/>
    <property type="molecule type" value="Genomic_DNA"/>
</dbReference>
<proteinExistence type="predicted"/>
<name>A0A7G9ZCR6_9EURY</name>
<organism evidence="1">
    <name type="scientific">Candidatus Methanophaga sp. ANME-1 ERB7</name>
    <dbReference type="NCBI Taxonomy" id="2759913"/>
    <lineage>
        <taxon>Archaea</taxon>
        <taxon>Methanobacteriati</taxon>
        <taxon>Methanobacteriota</taxon>
        <taxon>Stenosarchaea group</taxon>
        <taxon>Methanomicrobia</taxon>
        <taxon>Candidatus Methanophagales</taxon>
        <taxon>Candidatus Methanophagaceae</taxon>
        <taxon>Candidatus Methanophaga</taxon>
    </lineage>
</organism>
<reference evidence="1" key="1">
    <citation type="submission" date="2020-06" db="EMBL/GenBank/DDBJ databases">
        <title>Unique genomic features of the anaerobic methanotrophic archaea.</title>
        <authorList>
            <person name="Chadwick G.L."/>
            <person name="Skennerton C.T."/>
            <person name="Laso-Perez R."/>
            <person name="Leu A.O."/>
            <person name="Speth D.R."/>
            <person name="Yu H."/>
            <person name="Morgan-Lang C."/>
            <person name="Hatzenpichler R."/>
            <person name="Goudeau D."/>
            <person name="Malmstrom R."/>
            <person name="Brazelton W.J."/>
            <person name="Woyke T."/>
            <person name="Hallam S.J."/>
            <person name="Tyson G.W."/>
            <person name="Wegener G."/>
            <person name="Boetius A."/>
            <person name="Orphan V."/>
        </authorList>
    </citation>
    <scope>NUCLEOTIDE SEQUENCE</scope>
</reference>
<sequence>MPKRKVIVEVDFHDDKSATSKISNGIFFTCVTGLFG</sequence>
<dbReference type="AlphaFoldDB" id="A0A7G9ZCR6"/>
<evidence type="ECO:0000313" key="1">
    <source>
        <dbReference type="EMBL" id="QNO58050.1"/>
    </source>
</evidence>
<protein>
    <submittedName>
        <fullName evidence="1">Uncharacterized protein</fullName>
    </submittedName>
</protein>
<gene>
    <name evidence="1" type="ORF">BLAHKPKO_00014</name>
</gene>